<organism evidence="2 3">
    <name type="scientific">Glycomyces algeriensis</name>
    <dbReference type="NCBI Taxonomy" id="256037"/>
    <lineage>
        <taxon>Bacteria</taxon>
        <taxon>Bacillati</taxon>
        <taxon>Actinomycetota</taxon>
        <taxon>Actinomycetes</taxon>
        <taxon>Glycomycetales</taxon>
        <taxon>Glycomycetaceae</taxon>
        <taxon>Glycomyces</taxon>
    </lineage>
</organism>
<name>A0A9W6GBV2_9ACTN</name>
<keyword evidence="1" id="KW-0812">Transmembrane</keyword>
<evidence type="ECO:0000313" key="3">
    <source>
        <dbReference type="Proteomes" id="UP001144313"/>
    </source>
</evidence>
<reference evidence="2" key="1">
    <citation type="submission" date="2022-12" db="EMBL/GenBank/DDBJ databases">
        <title>Reference genome sequencing for broad-spectrum identification of bacterial and archaeal isolates by mass spectrometry.</title>
        <authorList>
            <person name="Sekiguchi Y."/>
            <person name="Tourlousse D.M."/>
        </authorList>
    </citation>
    <scope>NUCLEOTIDE SEQUENCE</scope>
    <source>
        <strain evidence="2">LLR39Z86</strain>
    </source>
</reference>
<feature type="transmembrane region" description="Helical" evidence="1">
    <location>
        <begin position="128"/>
        <end position="155"/>
    </location>
</feature>
<dbReference type="EMBL" id="BSDT01000001">
    <property type="protein sequence ID" value="GLI44181.1"/>
    <property type="molecule type" value="Genomic_DNA"/>
</dbReference>
<keyword evidence="1" id="KW-0472">Membrane</keyword>
<keyword evidence="3" id="KW-1185">Reference proteome</keyword>
<evidence type="ECO:0000313" key="2">
    <source>
        <dbReference type="EMBL" id="GLI44181.1"/>
    </source>
</evidence>
<feature type="transmembrane region" description="Helical" evidence="1">
    <location>
        <begin position="20"/>
        <end position="39"/>
    </location>
</feature>
<feature type="transmembrane region" description="Helical" evidence="1">
    <location>
        <begin position="59"/>
        <end position="77"/>
    </location>
</feature>
<feature type="transmembrane region" description="Helical" evidence="1">
    <location>
        <begin position="162"/>
        <end position="184"/>
    </location>
</feature>
<evidence type="ECO:0000256" key="1">
    <source>
        <dbReference type="SAM" id="Phobius"/>
    </source>
</evidence>
<comment type="caution">
    <text evidence="2">The sequence shown here is derived from an EMBL/GenBank/DDBJ whole genome shotgun (WGS) entry which is preliminary data.</text>
</comment>
<dbReference type="RefSeq" id="WP_270114875.1">
    <property type="nucleotide sequence ID" value="NZ_BAAAOL010000007.1"/>
</dbReference>
<sequence>MNTALAQRKYRLGLQWSAEVGRTVGLGALIAFAALQLVQLGFRLAIGFEGDYSVYLLRYAPFVLTAIGWAYLFKAFPRAIATGMTRKELFVAFAVFSAVVLAGSVAFIELVKLCHNLVGAGDLGRLDLGGAALLETLIRTAVYFTAGAAAGAVMARFNGRTLGAVLAGVVIAVLIFRPIPFQLLFTEFAEGKVFEVEFPGSEELLAPMDAVLTVVFVLIVWLTLARAPMSHRKA</sequence>
<feature type="transmembrane region" description="Helical" evidence="1">
    <location>
        <begin position="89"/>
        <end position="108"/>
    </location>
</feature>
<dbReference type="AlphaFoldDB" id="A0A9W6GBV2"/>
<proteinExistence type="predicted"/>
<gene>
    <name evidence="2" type="ORF">GALLR39Z86_40310</name>
</gene>
<dbReference type="Proteomes" id="UP001144313">
    <property type="component" value="Unassembled WGS sequence"/>
</dbReference>
<protein>
    <submittedName>
        <fullName evidence="2">Uncharacterized protein</fullName>
    </submittedName>
</protein>
<keyword evidence="1" id="KW-1133">Transmembrane helix</keyword>
<accession>A0A9W6GBV2</accession>
<feature type="transmembrane region" description="Helical" evidence="1">
    <location>
        <begin position="204"/>
        <end position="224"/>
    </location>
</feature>